<keyword evidence="10" id="KW-1185">Reference proteome</keyword>
<dbReference type="Pfam" id="PF01385">
    <property type="entry name" value="OrfB_IS605"/>
    <property type="match status" value="1"/>
</dbReference>
<dbReference type="PANTHER" id="PTHR30405:SF25">
    <property type="entry name" value="RNA-GUIDED DNA ENDONUCLEASE INSQ-RELATED"/>
    <property type="match status" value="1"/>
</dbReference>
<feature type="coiled-coil region" evidence="6">
    <location>
        <begin position="209"/>
        <end position="253"/>
    </location>
</feature>
<feature type="domain" description="Cas12f1-like TNB" evidence="8">
    <location>
        <begin position="294"/>
        <end position="361"/>
    </location>
</feature>
<dbReference type="Pfam" id="PF07282">
    <property type="entry name" value="Cas12f1-like_TNB"/>
    <property type="match status" value="1"/>
</dbReference>
<dbReference type="GO" id="GO:0003677">
    <property type="term" value="F:DNA binding"/>
    <property type="evidence" value="ECO:0007669"/>
    <property type="project" value="UniProtKB-KW"/>
</dbReference>
<dbReference type="InterPro" id="IPR001959">
    <property type="entry name" value="Transposase"/>
</dbReference>
<dbReference type="NCBIfam" id="NF040570">
    <property type="entry name" value="guided_TnpB"/>
    <property type="match status" value="1"/>
</dbReference>
<organism evidence="9 10">
    <name type="scientific">Vreelandella rituensis</name>
    <dbReference type="NCBI Taxonomy" id="2282306"/>
    <lineage>
        <taxon>Bacteria</taxon>
        <taxon>Pseudomonadati</taxon>
        <taxon>Pseudomonadota</taxon>
        <taxon>Gammaproteobacteria</taxon>
        <taxon>Oceanospirillales</taxon>
        <taxon>Halomonadaceae</taxon>
        <taxon>Vreelandella</taxon>
    </lineage>
</organism>
<accession>A0A368TRH7</accession>
<feature type="non-terminal residue" evidence="9">
    <location>
        <position position="1"/>
    </location>
</feature>
<keyword evidence="4" id="KW-0238">DNA-binding</keyword>
<keyword evidence="6" id="KW-0175">Coiled coil</keyword>
<dbReference type="EMBL" id="QPIJ01000091">
    <property type="protein sequence ID" value="RCV85843.1"/>
    <property type="molecule type" value="Genomic_DNA"/>
</dbReference>
<evidence type="ECO:0000256" key="3">
    <source>
        <dbReference type="ARBA" id="ARBA00022578"/>
    </source>
</evidence>
<dbReference type="NCBIfam" id="TIGR01766">
    <property type="entry name" value="IS200/IS605 family accessory protein TnpB-like domain"/>
    <property type="match status" value="1"/>
</dbReference>
<keyword evidence="3" id="KW-0815">Transposition</keyword>
<evidence type="ECO:0000259" key="8">
    <source>
        <dbReference type="Pfam" id="PF07282"/>
    </source>
</evidence>
<name>A0A368TRH7_9GAMM</name>
<feature type="domain" description="Probable transposase IS891/IS1136/IS1341" evidence="7">
    <location>
        <begin position="179"/>
        <end position="283"/>
    </location>
</feature>
<dbReference type="GO" id="GO:0032196">
    <property type="term" value="P:transposition"/>
    <property type="evidence" value="ECO:0007669"/>
    <property type="project" value="UniProtKB-KW"/>
</dbReference>
<dbReference type="InterPro" id="IPR051399">
    <property type="entry name" value="RNA-guided_DNA_endo/Transpos"/>
</dbReference>
<gene>
    <name evidence="9" type="ORF">DU506_19975</name>
</gene>
<comment type="similarity">
    <text evidence="2">In the N-terminal section; belongs to the transposase 2 family.</text>
</comment>
<reference evidence="9 10" key="1">
    <citation type="submission" date="2018-07" db="EMBL/GenBank/DDBJ databases">
        <title>Halomonas rutogse sp. nov., isolated from Lake TangqianCo on Tibetan Plateau.</title>
        <authorList>
            <person name="Lu H."/>
            <person name="Xing P."/>
            <person name="Wu Q."/>
        </authorList>
    </citation>
    <scope>NUCLEOTIDE SEQUENCE [LARGE SCALE GENOMIC DNA]</scope>
    <source>
        <strain evidence="9 10">TQ8S</strain>
    </source>
</reference>
<evidence type="ECO:0000259" key="7">
    <source>
        <dbReference type="Pfam" id="PF01385"/>
    </source>
</evidence>
<sequence>VQTLSNRLTKGFQELEPYEGKLSRTVLRGGGCGNVASLPDLAYRTQAYQQHGESVSSSAAEKRLVDLKTEFPWLKDVSSVILQQTLRDQKAAFDNFFNPKLRARYPRFKKKDGRQSIRLTKAAFRYRDGDITIAKSKAPLPIRWSRPLPSEPSSITISQDRAGRYFISCLCEFAPNALPITPRMVGIDLGLTDLFITSDGAKSGNPRHLKRYEAKLAYLQRRLAKKRKGSNNRNKLRQKVARLHAKIADCRRDATHKATRALINENQVLCIESLNIAGMVKNRHLAKAISDAGWGEFVRQLEYKAAWAGRQVVKVSQWFPSSKLCHGCGHKVEKLPLSQRQWQCKGCGEPIDRDVNAAKNIRTAGLAGLACGATGAGAAA</sequence>
<evidence type="ECO:0000256" key="1">
    <source>
        <dbReference type="ARBA" id="ARBA00008761"/>
    </source>
</evidence>
<evidence type="ECO:0000256" key="4">
    <source>
        <dbReference type="ARBA" id="ARBA00023125"/>
    </source>
</evidence>
<dbReference type="InterPro" id="IPR010095">
    <property type="entry name" value="Cas12f1-like_TNB"/>
</dbReference>
<evidence type="ECO:0000256" key="2">
    <source>
        <dbReference type="ARBA" id="ARBA00011044"/>
    </source>
</evidence>
<evidence type="ECO:0000313" key="10">
    <source>
        <dbReference type="Proteomes" id="UP000253204"/>
    </source>
</evidence>
<keyword evidence="5" id="KW-0233">DNA recombination</keyword>
<evidence type="ECO:0000256" key="5">
    <source>
        <dbReference type="ARBA" id="ARBA00023172"/>
    </source>
</evidence>
<proteinExistence type="inferred from homology"/>
<dbReference type="RefSeq" id="WP_147273795.1">
    <property type="nucleotide sequence ID" value="NZ_QPIJ01000091.1"/>
</dbReference>
<dbReference type="Proteomes" id="UP000253204">
    <property type="component" value="Unassembled WGS sequence"/>
</dbReference>
<dbReference type="GO" id="GO:0006310">
    <property type="term" value="P:DNA recombination"/>
    <property type="evidence" value="ECO:0007669"/>
    <property type="project" value="UniProtKB-KW"/>
</dbReference>
<protein>
    <submittedName>
        <fullName evidence="9">Transposase</fullName>
    </submittedName>
</protein>
<dbReference type="PANTHER" id="PTHR30405">
    <property type="entry name" value="TRANSPOSASE"/>
    <property type="match status" value="1"/>
</dbReference>
<dbReference type="AlphaFoldDB" id="A0A368TRH7"/>
<dbReference type="OrthoDB" id="6917293at2"/>
<comment type="caution">
    <text evidence="9">The sequence shown here is derived from an EMBL/GenBank/DDBJ whole genome shotgun (WGS) entry which is preliminary data.</text>
</comment>
<comment type="similarity">
    <text evidence="1">In the C-terminal section; belongs to the transposase 35 family.</text>
</comment>
<evidence type="ECO:0000313" key="9">
    <source>
        <dbReference type="EMBL" id="RCV85843.1"/>
    </source>
</evidence>
<evidence type="ECO:0000256" key="6">
    <source>
        <dbReference type="SAM" id="Coils"/>
    </source>
</evidence>